<dbReference type="PROSITE" id="PS50943">
    <property type="entry name" value="HTH_CROC1"/>
    <property type="match status" value="1"/>
</dbReference>
<evidence type="ECO:0000313" key="5">
    <source>
        <dbReference type="Proteomes" id="UP000719942"/>
    </source>
</evidence>
<dbReference type="CDD" id="cd00093">
    <property type="entry name" value="HTH_XRE"/>
    <property type="match status" value="1"/>
</dbReference>
<dbReference type="SMART" id="SM00530">
    <property type="entry name" value="HTH_XRE"/>
    <property type="match status" value="1"/>
</dbReference>
<organism evidence="4 5">
    <name type="scientific">Caproiciproducens faecalis</name>
    <dbReference type="NCBI Taxonomy" id="2820301"/>
    <lineage>
        <taxon>Bacteria</taxon>
        <taxon>Bacillati</taxon>
        <taxon>Bacillota</taxon>
        <taxon>Clostridia</taxon>
        <taxon>Eubacteriales</taxon>
        <taxon>Acutalibacteraceae</taxon>
        <taxon>Caproiciproducens</taxon>
    </lineage>
</organism>
<dbReference type="EMBL" id="JAGFNZ010000003">
    <property type="protein sequence ID" value="MBW7573034.1"/>
    <property type="molecule type" value="Genomic_DNA"/>
</dbReference>
<keyword evidence="5" id="KW-1185">Reference proteome</keyword>
<dbReference type="PANTHER" id="PTHR46558:SF7">
    <property type="entry name" value="TRANSCRIPTIONAL REGULATOR"/>
    <property type="match status" value="1"/>
</dbReference>
<proteinExistence type="predicted"/>
<dbReference type="RefSeq" id="WP_219965439.1">
    <property type="nucleotide sequence ID" value="NZ_JAGFNZ010000003.1"/>
</dbReference>
<keyword evidence="1" id="KW-0238">DNA-binding</keyword>
<feature type="domain" description="HTH cro/C1-type" evidence="3">
    <location>
        <begin position="5"/>
        <end position="59"/>
    </location>
</feature>
<dbReference type="Pfam" id="PF01381">
    <property type="entry name" value="HTH_3"/>
    <property type="match status" value="1"/>
</dbReference>
<comment type="caution">
    <text evidence="4">The sequence shown here is derived from an EMBL/GenBank/DDBJ whole genome shotgun (WGS) entry which is preliminary data.</text>
</comment>
<dbReference type="SUPFAM" id="SSF47413">
    <property type="entry name" value="lambda repressor-like DNA-binding domains"/>
    <property type="match status" value="1"/>
</dbReference>
<evidence type="ECO:0000256" key="1">
    <source>
        <dbReference type="ARBA" id="ARBA00023125"/>
    </source>
</evidence>
<dbReference type="PANTHER" id="PTHR46558">
    <property type="entry name" value="TRACRIPTIONAL REGULATORY PROTEIN-RELATED-RELATED"/>
    <property type="match status" value="1"/>
</dbReference>
<gene>
    <name evidence="4" type="ORF">J5W02_09425</name>
</gene>
<accession>A0ABS7DNZ7</accession>
<reference evidence="4 5" key="1">
    <citation type="submission" date="2021-03" db="EMBL/GenBank/DDBJ databases">
        <title>Caproiciproducens sp. nov. isolated from feces of cow.</title>
        <authorList>
            <person name="Choi J.-Y."/>
        </authorList>
    </citation>
    <scope>NUCLEOTIDE SEQUENCE [LARGE SCALE GENOMIC DNA]</scope>
    <source>
        <strain evidence="4 5">AGMB10547</strain>
    </source>
</reference>
<dbReference type="Gene3D" id="1.10.260.40">
    <property type="entry name" value="lambda repressor-like DNA-binding domains"/>
    <property type="match status" value="1"/>
</dbReference>
<evidence type="ECO:0000259" key="3">
    <source>
        <dbReference type="PROSITE" id="PS50943"/>
    </source>
</evidence>
<feature type="region of interest" description="Disordered" evidence="2">
    <location>
        <begin position="66"/>
        <end position="87"/>
    </location>
</feature>
<protein>
    <submittedName>
        <fullName evidence="4">Helix-turn-helix transcriptional regulator</fullName>
    </submittedName>
</protein>
<evidence type="ECO:0000313" key="4">
    <source>
        <dbReference type="EMBL" id="MBW7573034.1"/>
    </source>
</evidence>
<evidence type="ECO:0000256" key="2">
    <source>
        <dbReference type="SAM" id="MobiDB-lite"/>
    </source>
</evidence>
<sequence>MRNRVKELRELFGLTQEQLGEMVGTSRQAINAIETGKNEPSIWLAYDISKVFGETIENVFLFEDSEKKSRAESSRRMTDGVAGNQNI</sequence>
<dbReference type="Proteomes" id="UP000719942">
    <property type="component" value="Unassembled WGS sequence"/>
</dbReference>
<dbReference type="InterPro" id="IPR010982">
    <property type="entry name" value="Lambda_DNA-bd_dom_sf"/>
</dbReference>
<dbReference type="InterPro" id="IPR001387">
    <property type="entry name" value="Cro/C1-type_HTH"/>
</dbReference>
<name>A0ABS7DNZ7_9FIRM</name>
<feature type="compositionally biased region" description="Basic and acidic residues" evidence="2">
    <location>
        <begin position="66"/>
        <end position="78"/>
    </location>
</feature>